<evidence type="ECO:0000259" key="3">
    <source>
        <dbReference type="Pfam" id="PF04151"/>
    </source>
</evidence>
<name>A0ABT3IQ98_9BACT</name>
<reference evidence="5 6" key="1">
    <citation type="submission" date="2022-10" db="EMBL/GenBank/DDBJ databases">
        <title>Chitinophaga nivalis PC15 sp. nov., isolated from Pyeongchang county, South Korea.</title>
        <authorList>
            <person name="Trinh H.N."/>
        </authorList>
    </citation>
    <scope>NUCLEOTIDE SEQUENCE [LARGE SCALE GENOMIC DNA]</scope>
    <source>
        <strain evidence="5 6">PC14</strain>
    </source>
</reference>
<dbReference type="InterPro" id="IPR009003">
    <property type="entry name" value="Peptidase_S1_PA"/>
</dbReference>
<feature type="domain" description="Peptidase C-terminal archaeal/bacterial" evidence="3">
    <location>
        <begin position="631"/>
        <end position="698"/>
    </location>
</feature>
<dbReference type="PANTHER" id="PTHR36234:SF5">
    <property type="entry name" value="LYSYL ENDOPEPTIDASE"/>
    <property type="match status" value="1"/>
</dbReference>
<dbReference type="Proteomes" id="UP001207742">
    <property type="component" value="Unassembled WGS sequence"/>
</dbReference>
<evidence type="ECO:0000313" key="6">
    <source>
        <dbReference type="Proteomes" id="UP001207742"/>
    </source>
</evidence>
<dbReference type="PANTHER" id="PTHR36234">
    <property type="entry name" value="LYSYL ENDOPEPTIDASE"/>
    <property type="match status" value="1"/>
</dbReference>
<protein>
    <submittedName>
        <fullName evidence="5">Pre-peptidase C-terminal domain-containing protein</fullName>
    </submittedName>
</protein>
<evidence type="ECO:0000313" key="5">
    <source>
        <dbReference type="EMBL" id="MCW3486147.1"/>
    </source>
</evidence>
<proteinExistence type="predicted"/>
<dbReference type="Pfam" id="PF04151">
    <property type="entry name" value="PPC"/>
    <property type="match status" value="2"/>
</dbReference>
<feature type="chain" id="PRO_5045799782" evidence="1">
    <location>
        <begin position="21"/>
        <end position="817"/>
    </location>
</feature>
<dbReference type="InterPro" id="IPR001254">
    <property type="entry name" value="Trypsin_dom"/>
</dbReference>
<dbReference type="Gene3D" id="2.40.10.10">
    <property type="entry name" value="Trypsin-like serine proteases"/>
    <property type="match status" value="2"/>
</dbReference>
<dbReference type="Pfam" id="PF00089">
    <property type="entry name" value="Trypsin"/>
    <property type="match status" value="1"/>
</dbReference>
<dbReference type="SUPFAM" id="SSF89260">
    <property type="entry name" value="Collagen-binding domain"/>
    <property type="match status" value="2"/>
</dbReference>
<accession>A0ABT3IQ98</accession>
<dbReference type="Gene3D" id="2.60.120.380">
    <property type="match status" value="2"/>
</dbReference>
<evidence type="ECO:0000256" key="1">
    <source>
        <dbReference type="SAM" id="SignalP"/>
    </source>
</evidence>
<dbReference type="SUPFAM" id="SSF50494">
    <property type="entry name" value="Trypsin-like serine proteases"/>
    <property type="match status" value="1"/>
</dbReference>
<dbReference type="InterPro" id="IPR043504">
    <property type="entry name" value="Peptidase_S1_PA_chymotrypsin"/>
</dbReference>
<dbReference type="InterPro" id="IPR007280">
    <property type="entry name" value="Peptidase_C_arc/bac"/>
</dbReference>
<sequence length="817" mass="87694">MKRTLSILMGLLLAAPVLHAQVSKGGKPYSFGAGFVEKIDTRSIAASPVDKLRKEDEKNLKQGLPLRVGVIVPVTYSPATTGTWTSFPNGDRVWRLKIQVDGALATSLYYQNFHLPAGATLFVYNEDHSQLIGGYTSDNNQETGLFATEILNGNTCILEYYEPNAVKGQGRFTISGVNNIYSNRLPESRSRSGNIDKDLGDAGSCNVNVNCPEGANWQNQKRAVARILFKNGGSSYLCSGSLVNNARNNCKPYFLTANHCGSNASDADFNQWIFYFNFEAPSCSNPASAPSANTITGCVQRARSGNAGGVEGSDFQLLEFNQAVPASYNVYYAGWNANTAASPSGVSIHHPAGDIKKISTYTAALTESNYSGTGSAPYSHWKAVWVQTQTNWSITEGGSSGSPLFNNLGQIVGQLSGGPSSCGATPANKNDLYGKVARSWISNGTDALHQLKPWLDPDNTGVLQLNGSNYPCNDTTNPQTCPDPYEPNNSLAAASTIASGTDIRAKISPATDTDYFKIQLTDTSRIAVALDNLPANYNLRLLSANGTQLAVSQNSGNTAEAINYNAGPGTYYLQVIGVGGAFSDSICYRLNATATVVNNCTESYEPNETRTAAAAISANTTVTSQISTATDKDWYKFSNTSSQKHIEITLTNLPGDYDVILYNNAGTELGRSANASTSDERIVYNNGAVGNYYIQVFGYSGANSTTKCYKLLAATSSTPKQAPPASKNSKDEKAGRAGITVYPVPATDRVYVEFNSNKNELQRVTISDISGKVLYNQQHSVLNGYNRLEVGLPSAWKSGTYIISTGKNNAKQFLLQR</sequence>
<feature type="domain" description="Peptidase C-terminal archaeal/bacterial" evidence="3">
    <location>
        <begin position="512"/>
        <end position="575"/>
    </location>
</feature>
<keyword evidence="6" id="KW-1185">Reference proteome</keyword>
<evidence type="ECO:0000259" key="2">
    <source>
        <dbReference type="Pfam" id="PF00089"/>
    </source>
</evidence>
<gene>
    <name evidence="5" type="ORF">OL497_19755</name>
</gene>
<dbReference type="InterPro" id="IPR026444">
    <property type="entry name" value="Secre_tail"/>
</dbReference>
<feature type="domain" description="Secretion system C-terminal sorting" evidence="4">
    <location>
        <begin position="741"/>
        <end position="811"/>
    </location>
</feature>
<feature type="signal peptide" evidence="1">
    <location>
        <begin position="1"/>
        <end position="20"/>
    </location>
</feature>
<dbReference type="EMBL" id="JAPDNS010000002">
    <property type="protein sequence ID" value="MCW3486147.1"/>
    <property type="molecule type" value="Genomic_DNA"/>
</dbReference>
<evidence type="ECO:0000259" key="4">
    <source>
        <dbReference type="Pfam" id="PF18962"/>
    </source>
</evidence>
<organism evidence="5 6">
    <name type="scientific">Chitinophaga nivalis</name>
    <dbReference type="NCBI Taxonomy" id="2991709"/>
    <lineage>
        <taxon>Bacteria</taxon>
        <taxon>Pseudomonadati</taxon>
        <taxon>Bacteroidota</taxon>
        <taxon>Chitinophagia</taxon>
        <taxon>Chitinophagales</taxon>
        <taxon>Chitinophagaceae</taxon>
        <taxon>Chitinophaga</taxon>
    </lineage>
</organism>
<dbReference type="Pfam" id="PF18962">
    <property type="entry name" value="Por_Secre_tail"/>
    <property type="match status" value="1"/>
</dbReference>
<dbReference type="RefSeq" id="WP_264732962.1">
    <property type="nucleotide sequence ID" value="NZ_JAPDNR010000001.1"/>
</dbReference>
<feature type="domain" description="Peptidase S1" evidence="2">
    <location>
        <begin position="223"/>
        <end position="437"/>
    </location>
</feature>
<dbReference type="NCBIfam" id="TIGR04183">
    <property type="entry name" value="Por_Secre_tail"/>
    <property type="match status" value="1"/>
</dbReference>
<keyword evidence="1" id="KW-0732">Signal</keyword>
<comment type="caution">
    <text evidence="5">The sequence shown here is derived from an EMBL/GenBank/DDBJ whole genome shotgun (WGS) entry which is preliminary data.</text>
</comment>